<protein>
    <recommendedName>
        <fullName evidence="1">TBC1 domain family member 30</fullName>
    </recommendedName>
</protein>
<organism evidence="4 5">
    <name type="scientific">Psylliodes chrysocephalus</name>
    <dbReference type="NCBI Taxonomy" id="3402493"/>
    <lineage>
        <taxon>Eukaryota</taxon>
        <taxon>Metazoa</taxon>
        <taxon>Ecdysozoa</taxon>
        <taxon>Arthropoda</taxon>
        <taxon>Hexapoda</taxon>
        <taxon>Insecta</taxon>
        <taxon>Pterygota</taxon>
        <taxon>Neoptera</taxon>
        <taxon>Endopterygota</taxon>
        <taxon>Coleoptera</taxon>
        <taxon>Polyphaga</taxon>
        <taxon>Cucujiformia</taxon>
        <taxon>Chrysomeloidea</taxon>
        <taxon>Chrysomelidae</taxon>
        <taxon>Galerucinae</taxon>
        <taxon>Alticini</taxon>
        <taxon>Psylliodes</taxon>
    </lineage>
</organism>
<dbReference type="PANTHER" id="PTHR13399:SF2">
    <property type="entry name" value="TRANSLOCON-ASSOCIATED PROTEIN SUBUNIT GAMMA"/>
    <property type="match status" value="1"/>
</dbReference>
<gene>
    <name evidence="4" type="ORF">PSYICH_LOCUS14623</name>
</gene>
<feature type="domain" description="Rab-GAP TBC" evidence="3">
    <location>
        <begin position="61"/>
        <end position="268"/>
    </location>
</feature>
<dbReference type="Proteomes" id="UP001153636">
    <property type="component" value="Chromosome 8"/>
</dbReference>
<feature type="region of interest" description="Disordered" evidence="2">
    <location>
        <begin position="436"/>
        <end position="479"/>
    </location>
</feature>
<dbReference type="InterPro" id="IPR032738">
    <property type="entry name" value="Tbc1d30_C"/>
</dbReference>
<dbReference type="FunFam" id="1.10.472.80:FF:000011">
    <property type="entry name" value="TBC1 domain family member 30"/>
    <property type="match status" value="1"/>
</dbReference>
<dbReference type="SMART" id="SM00164">
    <property type="entry name" value="TBC"/>
    <property type="match status" value="1"/>
</dbReference>
<feature type="compositionally biased region" description="Acidic residues" evidence="2">
    <location>
        <begin position="455"/>
        <end position="468"/>
    </location>
</feature>
<dbReference type="GO" id="GO:0005783">
    <property type="term" value="C:endoplasmic reticulum"/>
    <property type="evidence" value="ECO:0007669"/>
    <property type="project" value="TreeGrafter"/>
</dbReference>
<evidence type="ECO:0000313" key="4">
    <source>
        <dbReference type="EMBL" id="CAH1114078.1"/>
    </source>
</evidence>
<dbReference type="Pfam" id="PF00566">
    <property type="entry name" value="RabGAP-TBC"/>
    <property type="match status" value="1"/>
</dbReference>
<evidence type="ECO:0000313" key="5">
    <source>
        <dbReference type="Proteomes" id="UP001153636"/>
    </source>
</evidence>
<dbReference type="InterPro" id="IPR035969">
    <property type="entry name" value="Rab-GAP_TBC_sf"/>
</dbReference>
<accession>A0A9P0DC76</accession>
<dbReference type="EMBL" id="OV651820">
    <property type="protein sequence ID" value="CAH1114078.1"/>
    <property type="molecule type" value="Genomic_DNA"/>
</dbReference>
<dbReference type="SUPFAM" id="SSF47923">
    <property type="entry name" value="Ypt/Rab-GAP domain of gyp1p"/>
    <property type="match status" value="2"/>
</dbReference>
<evidence type="ECO:0000256" key="2">
    <source>
        <dbReference type="SAM" id="MobiDB-lite"/>
    </source>
</evidence>
<dbReference type="OrthoDB" id="289721at2759"/>
<keyword evidence="5" id="KW-1185">Reference proteome</keyword>
<dbReference type="Gene3D" id="1.10.8.270">
    <property type="entry name" value="putative rabgap domain of human tbc1 domain family member 14 like domains"/>
    <property type="match status" value="1"/>
</dbReference>
<dbReference type="InterPro" id="IPR000195">
    <property type="entry name" value="Rab-GAP-TBC_dom"/>
</dbReference>
<dbReference type="FunFam" id="1.10.8.270:FF:000009">
    <property type="entry name" value="TBC1 domain family member 30"/>
    <property type="match status" value="1"/>
</dbReference>
<dbReference type="AlphaFoldDB" id="A0A9P0DC76"/>
<dbReference type="Pfam" id="PF15733">
    <property type="entry name" value="DUF4682"/>
    <property type="match status" value="1"/>
</dbReference>
<dbReference type="Gene3D" id="1.10.472.80">
    <property type="entry name" value="Ypt/Rab-GAP domain of gyp1p, domain 3"/>
    <property type="match status" value="1"/>
</dbReference>
<name>A0A9P0DC76_9CUCU</name>
<dbReference type="PANTHER" id="PTHR13399">
    <property type="entry name" value="TRANSLOCON-ASSOCIATED PROTEIN TRAP , GAMMA SUBUNIT"/>
    <property type="match status" value="1"/>
</dbReference>
<proteinExistence type="predicted"/>
<dbReference type="PROSITE" id="PS50086">
    <property type="entry name" value="TBC_RABGAP"/>
    <property type="match status" value="1"/>
</dbReference>
<reference evidence="4" key="1">
    <citation type="submission" date="2022-01" db="EMBL/GenBank/DDBJ databases">
        <authorList>
            <person name="King R."/>
        </authorList>
    </citation>
    <scope>NUCLEOTIDE SEQUENCE</scope>
</reference>
<sequence length="1044" mass="118639">MSSFFNSFIKAGASTDGQGWSNGPQGESSNNIRFSIQPLPGDTGFSQWVSAMKMVAQLHGGIPPEFRKRLWLQLADRHLVAKGVDWSKIERTYFSDWSHAADSDLGVQIVKDLHRTGCSLFCGKDGQENQVLLKRVLLAYARWNKAVGYCQGFNMLAALILQVTEKNESDALKLMIYLIEGVLPDSYFADSLRGLSVDMAVFRELLASRHPRLSKHLDNLQNAAKDGSRSYEPPLTNVFTMQWFLTLFCNCLPQPTVLRVWDLILLEGNEILLRTALAIWQLLAERILSVRSADEFYCMMGALTRELLEDELVDENVLIKSVVAIRPLIELNTLREHYLYNLNPWGNTIPQSVDKQLKLHPKQNIALDISGLKMQYTKLKQRQRQAHIIFSAAISRPTPPVTMNHLLIGKNSLMPAKRIGPPKYVIPPVRKVTPSTLHWKDAPKQSSSSSSSDTELCDEESDSLSSEDDATKPSQFDNLTLDSDTSLMIKDNTSAILDLDNHKKDTHEFENSVILFKSETEDDSFNFEQFLSDSPKPTEEDTKSATLDLDNQKKDTHEFENSVILFKSETEDDSFNFEQFLSDGLKPTEQDSEEKVNLVRRNSNRAMQIIQENSLILHRILQCQSRLSPSPPLLEPVESTLETHLPALYKDVSFIEGNDDNQSLIETISPILDSSVDLKCPEYGSKYSNILEKSKSLDEKYHALILNNPTTKPFGQLTTEIKNENYQSKYIDTKTNSSKENDNESKLSHNKPTLILESGDFTIINQEPLNDVDNIQSKYFKLSEPERLLSKGWDQTTSIKVDNQCTSLETIKKLESPSTDKEKIINIDLKENNLELNSDTFNIYMYNDHQNYNSRIEACFEQEGLENVADNKINEYNFEIEMLQNKELEGFNNRPSDTEKFNTEIGSIQPYSKTNDKNEVSGLQMYSSNDEIPNKYTFSNLDHKFEINWAEKPQDTLVDNSSKLLEVSSPLETTISSTCYNYFNNSDSNSKNNKDNEEIVGHKYTETCDNKRNVTTNPLNLELEPSISSTIKSYKCLPKSPLSP</sequence>
<evidence type="ECO:0000256" key="1">
    <source>
        <dbReference type="ARBA" id="ARBA00067508"/>
    </source>
</evidence>
<evidence type="ECO:0000259" key="3">
    <source>
        <dbReference type="PROSITE" id="PS50086"/>
    </source>
</evidence>